<dbReference type="InterPro" id="IPR038293">
    <property type="entry name" value="ATPase_inh_sub_z_sf"/>
</dbReference>
<dbReference type="Pfam" id="PF07345">
    <property type="entry name" value="ATPaseInh_sub_z"/>
    <property type="match status" value="1"/>
</dbReference>
<evidence type="ECO:0008006" key="3">
    <source>
        <dbReference type="Google" id="ProtNLM"/>
    </source>
</evidence>
<accession>A0A4V3DE97</accession>
<protein>
    <recommendedName>
        <fullName evidence="3">DUF1476 domain-containing protein</fullName>
    </recommendedName>
</protein>
<dbReference type="Proteomes" id="UP000295783">
    <property type="component" value="Unassembled WGS sequence"/>
</dbReference>
<proteinExistence type="predicted"/>
<organism evidence="1 2">
    <name type="scientific">Dongia mobilis</name>
    <dbReference type="NCBI Taxonomy" id="578943"/>
    <lineage>
        <taxon>Bacteria</taxon>
        <taxon>Pseudomonadati</taxon>
        <taxon>Pseudomonadota</taxon>
        <taxon>Alphaproteobacteria</taxon>
        <taxon>Rhodospirillales</taxon>
        <taxon>Dongiaceae</taxon>
        <taxon>Dongia</taxon>
    </lineage>
</organism>
<evidence type="ECO:0000313" key="2">
    <source>
        <dbReference type="Proteomes" id="UP000295783"/>
    </source>
</evidence>
<gene>
    <name evidence="1" type="ORF">A8950_2981</name>
</gene>
<dbReference type="InterPro" id="IPR009945">
    <property type="entry name" value="ATPase_inh_sub_z"/>
</dbReference>
<dbReference type="Gene3D" id="1.10.790.20">
    <property type="entry name" value="Domain of unknown function DUF1476"/>
    <property type="match status" value="1"/>
</dbReference>
<dbReference type="OrthoDB" id="9810387at2"/>
<keyword evidence="2" id="KW-1185">Reference proteome</keyword>
<sequence>MTSFNDREAAFENKFKHDKELEFKVNNRRNKLLGLWAAKLLGIDGAEAEAYAKAVVAADFEKPGDSDVVEKVMADFKAKNVDMSEHRLRKYMEELMAAAKQQVMTESGS</sequence>
<evidence type="ECO:0000313" key="1">
    <source>
        <dbReference type="EMBL" id="TDQ80451.1"/>
    </source>
</evidence>
<reference evidence="1 2" key="1">
    <citation type="submission" date="2019-03" db="EMBL/GenBank/DDBJ databases">
        <title>Genomic Encyclopedia of Type Strains, Phase III (KMG-III): the genomes of soil and plant-associated and newly described type strains.</title>
        <authorList>
            <person name="Whitman W."/>
        </authorList>
    </citation>
    <scope>NUCLEOTIDE SEQUENCE [LARGE SCALE GENOMIC DNA]</scope>
    <source>
        <strain evidence="1 2">CGMCC 1.7660</strain>
    </source>
</reference>
<name>A0A4V3DE97_9PROT</name>
<dbReference type="AlphaFoldDB" id="A0A4V3DE97"/>
<dbReference type="RefSeq" id="WP_133614445.1">
    <property type="nucleotide sequence ID" value="NZ_SNYW01000011.1"/>
</dbReference>
<dbReference type="EMBL" id="SNYW01000011">
    <property type="protein sequence ID" value="TDQ80451.1"/>
    <property type="molecule type" value="Genomic_DNA"/>
</dbReference>
<comment type="caution">
    <text evidence="1">The sequence shown here is derived from an EMBL/GenBank/DDBJ whole genome shotgun (WGS) entry which is preliminary data.</text>
</comment>
<dbReference type="PIRSF" id="PIRSF031780">
    <property type="entry name" value="UCP031780"/>
    <property type="match status" value="1"/>
</dbReference>